<sequence length="704" mass="79504">MPLIPAAQAPATELSDDEGLELAAGTGSSSSNLDNSRVSAMYLRHHGDEIHQALDVRVNPSTYSEQRGQVEVLKLPNVEAALAWYRKQYTDVPFDVFNCSWDDLFCQIARAQGDHDARNGRKGSVSWFKYLWRKAGSKSDAIEPWLHLIPDEYGLSIVRGAIGIVFHMAEKSHEKEQSILGGFETITETIHNAMNKGVSFQREPEMHACCQALYDCLVEGIADLIWSLKPEPKGKNLIEKLKNRQERQKSISIEGMLKKVQKKSLELDQCAERILARNSNETRTGVGLLQVEASVARSMLVEARDRQDRMLDISQQTNNSVQLVGRDIKYLGEAANKVVRYMVDENRTLRERIQFLGQDHKQVISATESQNATIAFLAETVINLNRNQQYLLEQQSALVRDVRRSLTPVPMDQPNDIIMWPTQLLDDLGVSLNMADTDMMTVNRYGTSFNPRAHEQAQSLLATDEFLRWYQSRHSGMLFVDGNDASATRSLISPMSVMCSSLSIVFEKSGQSGEAFVLRYFCSLHNSQERDDAERDRARGPVGMLRSLLVQLVAALVKEDLARGGGEGEDPIQEYNLGRYNHGQLADFRGRLRDGYLWELYIVFIELLKYVPKDRPVYCIVDGVSSFEDDRYGADLKDVFTDLIRLVSYSQANLKLLFTCPYRSVYLVPTERLILQEDYLRLQPGGRGGLGMITESSVTGRLPR</sequence>
<comment type="caution">
    <text evidence="1">The sequence shown here is derived from an EMBL/GenBank/DDBJ whole genome shotgun (WGS) entry which is preliminary data.</text>
</comment>
<dbReference type="RefSeq" id="XP_016587607.1">
    <property type="nucleotide sequence ID" value="XM_016735122.1"/>
</dbReference>
<dbReference type="PANTHER" id="PTHR40619:SF3">
    <property type="entry name" value="FUNGAL STAND N-TERMINAL GOODBYE DOMAIN-CONTAINING PROTEIN"/>
    <property type="match status" value="1"/>
</dbReference>
<evidence type="ECO:0000313" key="1">
    <source>
        <dbReference type="EMBL" id="KJR84931.1"/>
    </source>
</evidence>
<dbReference type="AlphaFoldDB" id="A0A0F2M9V7"/>
<evidence type="ECO:0000313" key="2">
    <source>
        <dbReference type="Proteomes" id="UP000033710"/>
    </source>
</evidence>
<dbReference type="EMBL" id="AXCR01000007">
    <property type="protein sequence ID" value="KJR84931.1"/>
    <property type="molecule type" value="Genomic_DNA"/>
</dbReference>
<reference evidence="1 2" key="1">
    <citation type="journal article" date="2014" name="BMC Genomics">
        <title>Comparative genomics of the major fungal agents of human and animal Sporotrichosis: Sporothrix schenckii and Sporothrix brasiliensis.</title>
        <authorList>
            <person name="Teixeira M.M."/>
            <person name="de Almeida L.G."/>
            <person name="Kubitschek-Barreira P."/>
            <person name="Alves F.L."/>
            <person name="Kioshima E.S."/>
            <person name="Abadio A.K."/>
            <person name="Fernandes L."/>
            <person name="Derengowski L.S."/>
            <person name="Ferreira K.S."/>
            <person name="Souza R.C."/>
            <person name="Ruiz J.C."/>
            <person name="de Andrade N.C."/>
            <person name="Paes H.C."/>
            <person name="Nicola A.M."/>
            <person name="Albuquerque P."/>
            <person name="Gerber A.L."/>
            <person name="Martins V.P."/>
            <person name="Peconick L.D."/>
            <person name="Neto A.V."/>
            <person name="Chaucanez C.B."/>
            <person name="Silva P.A."/>
            <person name="Cunha O.L."/>
            <person name="de Oliveira F.F."/>
            <person name="dos Santos T.C."/>
            <person name="Barros A.L."/>
            <person name="Soares M.A."/>
            <person name="de Oliveira L.M."/>
            <person name="Marini M.M."/>
            <person name="Villalobos-Duno H."/>
            <person name="Cunha M.M."/>
            <person name="de Hoog S."/>
            <person name="da Silveira J.F."/>
            <person name="Henrissat B."/>
            <person name="Nino-Vega G.A."/>
            <person name="Cisalpino P.S."/>
            <person name="Mora-Montes H.M."/>
            <person name="Almeida S.R."/>
            <person name="Stajich J.E."/>
            <person name="Lopes-Bezerra L.M."/>
            <person name="Vasconcelos A.T."/>
            <person name="Felipe M.S."/>
        </authorList>
    </citation>
    <scope>NUCLEOTIDE SEQUENCE [LARGE SCALE GENOMIC DNA]</scope>
    <source>
        <strain evidence="1 2">1099-18</strain>
    </source>
</reference>
<name>A0A0F2M9V7_SPOSC</name>
<dbReference type="Proteomes" id="UP000033710">
    <property type="component" value="Unassembled WGS sequence"/>
</dbReference>
<dbReference type="GeneID" id="27670399"/>
<dbReference type="OrthoDB" id="5419927at2759"/>
<dbReference type="PANTHER" id="PTHR40619">
    <property type="entry name" value="FUNGAL STAND N-TERMINAL GOODBYE DOMAIN-CONTAINING PROTEIN"/>
    <property type="match status" value="1"/>
</dbReference>
<proteinExistence type="predicted"/>
<accession>A0A0F2M9V7</accession>
<dbReference type="VEuPathDB" id="FungiDB:SPSK_08529"/>
<dbReference type="KEGG" id="ssck:SPSK_08529"/>
<gene>
    <name evidence="1" type="ORF">SPSK_08529</name>
</gene>
<protein>
    <submittedName>
        <fullName evidence="1">Uncharacterized protein</fullName>
    </submittedName>
</protein>
<reference evidence="1 2" key="2">
    <citation type="journal article" date="2015" name="Eukaryot. Cell">
        <title>Asexual propagation of a virulent clone complex in a human and feline outbreak of sporotrichosis.</title>
        <authorList>
            <person name="Teixeira Mde M."/>
            <person name="Rodrigues A.M."/>
            <person name="Tsui C.K."/>
            <person name="de Almeida L.G."/>
            <person name="Van Diepeningen A.D."/>
            <person name="van den Ende B.G."/>
            <person name="Fernandes G.F."/>
            <person name="Kano R."/>
            <person name="Hamelin R.C."/>
            <person name="Lopes-Bezerra L.M."/>
            <person name="Vasconcelos A.T."/>
            <person name="de Hoog S."/>
            <person name="de Camargo Z.P."/>
            <person name="Felipe M.S."/>
        </authorList>
    </citation>
    <scope>NUCLEOTIDE SEQUENCE [LARGE SCALE GENOMIC DNA]</scope>
    <source>
        <strain evidence="1 2">1099-18</strain>
    </source>
</reference>
<organism evidence="1 2">
    <name type="scientific">Sporothrix schenckii 1099-18</name>
    <dbReference type="NCBI Taxonomy" id="1397361"/>
    <lineage>
        <taxon>Eukaryota</taxon>
        <taxon>Fungi</taxon>
        <taxon>Dikarya</taxon>
        <taxon>Ascomycota</taxon>
        <taxon>Pezizomycotina</taxon>
        <taxon>Sordariomycetes</taxon>
        <taxon>Sordariomycetidae</taxon>
        <taxon>Ophiostomatales</taxon>
        <taxon>Ophiostomataceae</taxon>
        <taxon>Sporothrix</taxon>
    </lineage>
</organism>